<dbReference type="KEGG" id="tot:TOT_020000437"/>
<dbReference type="GeneID" id="20714586"/>
<organism evidence="1 2">
    <name type="scientific">Theileria orientalis strain Shintoku</name>
    <dbReference type="NCBI Taxonomy" id="869250"/>
    <lineage>
        <taxon>Eukaryota</taxon>
        <taxon>Sar</taxon>
        <taxon>Alveolata</taxon>
        <taxon>Apicomplexa</taxon>
        <taxon>Aconoidasida</taxon>
        <taxon>Piroplasmida</taxon>
        <taxon>Theileriidae</taxon>
        <taxon>Theileria</taxon>
    </lineage>
</organism>
<evidence type="ECO:0000313" key="2">
    <source>
        <dbReference type="Proteomes" id="UP000003786"/>
    </source>
</evidence>
<protein>
    <submittedName>
        <fullName evidence="1">Uncharacterized protein</fullName>
    </submittedName>
</protein>
<reference evidence="1 2" key="1">
    <citation type="journal article" date="2012" name="MBio">
        <title>Comparative genome analysis of three eukaryotic parasites with differing abilities to transform leukocytes reveals key mediators of Theileria-induced leukocyte transformation.</title>
        <authorList>
            <person name="Hayashida K."/>
            <person name="Hara Y."/>
            <person name="Abe T."/>
            <person name="Yamasaki C."/>
            <person name="Toyoda A."/>
            <person name="Kosuge T."/>
            <person name="Suzuki Y."/>
            <person name="Sato Y."/>
            <person name="Kawashima S."/>
            <person name="Katayama T."/>
            <person name="Wakaguri H."/>
            <person name="Inoue N."/>
            <person name="Homma K."/>
            <person name="Tada-Umezaki M."/>
            <person name="Yagi Y."/>
            <person name="Fujii Y."/>
            <person name="Habara T."/>
            <person name="Kanehisa M."/>
            <person name="Watanabe H."/>
            <person name="Ito K."/>
            <person name="Gojobori T."/>
            <person name="Sugawara H."/>
            <person name="Imanishi T."/>
            <person name="Weir W."/>
            <person name="Gardner M."/>
            <person name="Pain A."/>
            <person name="Shiels B."/>
            <person name="Hattori M."/>
            <person name="Nene V."/>
            <person name="Sugimoto C."/>
        </authorList>
    </citation>
    <scope>NUCLEOTIDE SEQUENCE [LARGE SCALE GENOMIC DNA]</scope>
    <source>
        <strain evidence="1 2">Shintoku</strain>
    </source>
</reference>
<dbReference type="EMBL" id="AP011947">
    <property type="protein sequence ID" value="BAM40175.1"/>
    <property type="molecule type" value="Genomic_DNA"/>
</dbReference>
<accession>J4D7G5</accession>
<dbReference type="RefSeq" id="XP_009690476.1">
    <property type="nucleotide sequence ID" value="XM_009692181.1"/>
</dbReference>
<evidence type="ECO:0000313" key="1">
    <source>
        <dbReference type="EMBL" id="BAM40175.1"/>
    </source>
</evidence>
<dbReference type="OMA" id="ECTANEP"/>
<proteinExistence type="predicted"/>
<gene>
    <name evidence="1" type="ORF">TOT_020000437</name>
</gene>
<dbReference type="Proteomes" id="UP000003786">
    <property type="component" value="Chromosome 2"/>
</dbReference>
<name>J4D7G5_THEOR</name>
<keyword evidence="2" id="KW-1185">Reference proteome</keyword>
<sequence>MSSYRLFDSDIATYLDEGLLPPPKVKHSEECTANEPQKKKQKIYTLPLSCIKYGCSLSSSSLIYDKSHLRLHCGVSLQHTLQDFITKNVISPQVFYEIVEFHRQALYETINDIRKLQFSKKRKSPIKIKGKIINYKNEDRKWVFYIQSPKITIDKIKMTTNSMKINGIKDFN</sequence>
<dbReference type="VEuPathDB" id="PiroplasmaDB:TOT_020000437"/>
<dbReference type="AlphaFoldDB" id="J4D7G5"/>